<evidence type="ECO:0000313" key="10">
    <source>
        <dbReference type="Proteomes" id="UP000636010"/>
    </source>
</evidence>
<dbReference type="SUPFAM" id="SSF51011">
    <property type="entry name" value="Glycosyl hydrolase domain"/>
    <property type="match status" value="1"/>
</dbReference>
<dbReference type="InterPro" id="IPR030458">
    <property type="entry name" value="Glyco_hydro_31_AS"/>
</dbReference>
<dbReference type="Pfam" id="PF21365">
    <property type="entry name" value="Glyco_hydro_31_3rd"/>
    <property type="match status" value="1"/>
</dbReference>
<dbReference type="InterPro" id="IPR013780">
    <property type="entry name" value="Glyco_hydro_b"/>
</dbReference>
<dbReference type="Pfam" id="PF17137">
    <property type="entry name" value="DUF5110"/>
    <property type="match status" value="1"/>
</dbReference>
<accession>A0ABQ1MQT9</accession>
<evidence type="ECO:0000259" key="8">
    <source>
        <dbReference type="Pfam" id="PF21365"/>
    </source>
</evidence>
<dbReference type="RefSeq" id="WP_188465614.1">
    <property type="nucleotide sequence ID" value="NZ_BAABHU010000011.1"/>
</dbReference>
<evidence type="ECO:0000259" key="7">
    <source>
        <dbReference type="Pfam" id="PF17137"/>
    </source>
</evidence>
<reference evidence="10" key="1">
    <citation type="journal article" date="2019" name="Int. J. Syst. Evol. Microbiol.">
        <title>The Global Catalogue of Microorganisms (GCM) 10K type strain sequencing project: providing services to taxonomists for standard genome sequencing and annotation.</title>
        <authorList>
            <consortium name="The Broad Institute Genomics Platform"/>
            <consortium name="The Broad Institute Genome Sequencing Center for Infectious Disease"/>
            <person name="Wu L."/>
            <person name="Ma J."/>
        </authorList>
    </citation>
    <scope>NUCLEOTIDE SEQUENCE [LARGE SCALE GENOMIC DNA]</scope>
    <source>
        <strain evidence="10">CGMCC 1.10832</strain>
    </source>
</reference>
<evidence type="ECO:0000259" key="6">
    <source>
        <dbReference type="Pfam" id="PF13802"/>
    </source>
</evidence>
<dbReference type="CDD" id="cd06604">
    <property type="entry name" value="GH31_glucosidase_II_MalA"/>
    <property type="match status" value="1"/>
</dbReference>
<dbReference type="InterPro" id="IPR017853">
    <property type="entry name" value="GH"/>
</dbReference>
<evidence type="ECO:0000256" key="2">
    <source>
        <dbReference type="ARBA" id="ARBA00022801"/>
    </source>
</evidence>
<dbReference type="InterPro" id="IPR025887">
    <property type="entry name" value="Glyco_hydro_31_N_dom"/>
</dbReference>
<dbReference type="EMBL" id="BMEC01000011">
    <property type="protein sequence ID" value="GGC44990.1"/>
    <property type="molecule type" value="Genomic_DNA"/>
</dbReference>
<dbReference type="PANTHER" id="PTHR22762">
    <property type="entry name" value="ALPHA-GLUCOSIDASE"/>
    <property type="match status" value="1"/>
</dbReference>
<evidence type="ECO:0000256" key="3">
    <source>
        <dbReference type="ARBA" id="ARBA00023295"/>
    </source>
</evidence>
<protein>
    <submittedName>
        <fullName evidence="9">Alpha-glucosidase</fullName>
    </submittedName>
</protein>
<feature type="domain" description="Glycosyl hydrolase family 31 C-terminal" evidence="8">
    <location>
        <begin position="576"/>
        <end position="663"/>
    </location>
</feature>
<keyword evidence="2 4" id="KW-0378">Hydrolase</keyword>
<dbReference type="SUPFAM" id="SSF74650">
    <property type="entry name" value="Galactose mutarotase-like"/>
    <property type="match status" value="1"/>
</dbReference>
<feature type="domain" description="DUF5110" evidence="7">
    <location>
        <begin position="680"/>
        <end position="746"/>
    </location>
</feature>
<dbReference type="Gene3D" id="3.20.20.80">
    <property type="entry name" value="Glycosidases"/>
    <property type="match status" value="1"/>
</dbReference>
<dbReference type="PANTHER" id="PTHR22762:SF166">
    <property type="entry name" value="ALPHA-GLUCOSIDASE"/>
    <property type="match status" value="1"/>
</dbReference>
<dbReference type="CDD" id="cd14752">
    <property type="entry name" value="GH31_N"/>
    <property type="match status" value="1"/>
</dbReference>
<feature type="domain" description="Glycoside hydrolase family 31 TIM barrel" evidence="5">
    <location>
        <begin position="245"/>
        <end position="568"/>
    </location>
</feature>
<dbReference type="Pfam" id="PF01055">
    <property type="entry name" value="Glyco_hydro_31_2nd"/>
    <property type="match status" value="1"/>
</dbReference>
<dbReference type="InterPro" id="IPR000322">
    <property type="entry name" value="Glyco_hydro_31_TIM"/>
</dbReference>
<evidence type="ECO:0000313" key="9">
    <source>
        <dbReference type="EMBL" id="GGC44990.1"/>
    </source>
</evidence>
<dbReference type="InterPro" id="IPR033403">
    <property type="entry name" value="DUF5110"/>
</dbReference>
<evidence type="ECO:0000256" key="4">
    <source>
        <dbReference type="RuleBase" id="RU361185"/>
    </source>
</evidence>
<keyword evidence="10" id="KW-1185">Reference proteome</keyword>
<dbReference type="PROSITE" id="PS00129">
    <property type="entry name" value="GLYCOSYL_HYDROL_F31_1"/>
    <property type="match status" value="1"/>
</dbReference>
<dbReference type="InterPro" id="IPR048395">
    <property type="entry name" value="Glyco_hydro_31_C"/>
</dbReference>
<dbReference type="Gene3D" id="2.60.40.1180">
    <property type="entry name" value="Golgi alpha-mannosidase II"/>
    <property type="match status" value="2"/>
</dbReference>
<dbReference type="SUPFAM" id="SSF51445">
    <property type="entry name" value="(Trans)glycosidases"/>
    <property type="match status" value="1"/>
</dbReference>
<evidence type="ECO:0000259" key="5">
    <source>
        <dbReference type="Pfam" id="PF01055"/>
    </source>
</evidence>
<dbReference type="Proteomes" id="UP000636010">
    <property type="component" value="Unassembled WGS sequence"/>
</dbReference>
<comment type="similarity">
    <text evidence="1 4">Belongs to the glycosyl hydrolase 31 family.</text>
</comment>
<evidence type="ECO:0000256" key="1">
    <source>
        <dbReference type="ARBA" id="ARBA00007806"/>
    </source>
</evidence>
<organism evidence="9 10">
    <name type="scientific">Marivirga lumbricoides</name>
    <dbReference type="NCBI Taxonomy" id="1046115"/>
    <lineage>
        <taxon>Bacteria</taxon>
        <taxon>Pseudomonadati</taxon>
        <taxon>Bacteroidota</taxon>
        <taxon>Cytophagia</taxon>
        <taxon>Cytophagales</taxon>
        <taxon>Marivirgaceae</taxon>
        <taxon>Marivirga</taxon>
    </lineage>
</organism>
<dbReference type="InterPro" id="IPR011013">
    <property type="entry name" value="Gal_mutarotase_sf_dom"/>
</dbReference>
<gene>
    <name evidence="9" type="ORF">GCM10011506_33250</name>
</gene>
<feature type="domain" description="Glycoside hydrolase family 31 N-terminal" evidence="6">
    <location>
        <begin position="38"/>
        <end position="201"/>
    </location>
</feature>
<sequence>MISQQTIKASGLSQHCGKITHYERIPYGMMGTTEYTFFKVSVVQEGIIKVHLSKNEDLDEHSYAVISKPVGIDFSIVDKNDYLEIHTNKLSLYINKEPFTVTFKNKGGEIINEDDHALGTSWIGEQVSTYKKLQNGERFIGLGEKTGPLDRKGHGYQNWNTDHFGYPPDSDPLYCTTPFYIGIHSNLAYGIYFDNSHKTHFNFGASNRRFSSFSADQGDMAYYFIYEDSIEEIISSYTDLTGRMELPPLWSLGYQQCRYSYRPDKEVLSVAKTFRDKEIPADVIVLDIHYMEQYKIFTWDKKDFPDPEGMLKQLKDLGFKVVVICDPGIKIESGYEAYESGLQQDVFVKFPDGSNYEGEVWPGWCHFPDFTNPKVRGWWAEKLESYTNMGIEGFWNDMNEIATWGQQLPELIEFDFEGNKATARKGRNVYGMLMAKSAYEGARKNLPNQRIFNLTRAGFSGIQRYAAVWTGDNVADDEHMLLGVRLVNSLGIAGVAFAGYDIGGFAGEADSQLFARWISIGAFAPFFRGHSMINSRDSEPWAYGEEVEEISRNYINLRYKMMPYIYSAFYQAHEKGIPVAKSLAIKYPHDPRIYSSLYENQYLFGSDILVAPVASKVNLAKVYFPEGEWYDLFNDTHYSGNQEIIAECPIERLPVYVKASAILPMQDKLQSLTHNSNEILIIHIYCGSNDNVFQYYEDDGATFDYTNGDSYQRQIAYHPANKEVLFTEKSGDYTSQYKKLKIYFHGFNGQLKDKMKVNQKTVPIQKEDFKFIDQISNFDPLPMSERIFLQVENLPFIEIDNIDEFIVINWL</sequence>
<comment type="caution">
    <text evidence="9">The sequence shown here is derived from an EMBL/GenBank/DDBJ whole genome shotgun (WGS) entry which is preliminary data.</text>
</comment>
<dbReference type="Gene3D" id="2.60.40.1760">
    <property type="entry name" value="glycosyl hydrolase (family 31)"/>
    <property type="match status" value="1"/>
</dbReference>
<name>A0ABQ1MQT9_9BACT</name>
<keyword evidence="3 4" id="KW-0326">Glycosidase</keyword>
<proteinExistence type="inferred from homology"/>
<dbReference type="Pfam" id="PF13802">
    <property type="entry name" value="Gal_mutarotas_2"/>
    <property type="match status" value="1"/>
</dbReference>